<protein>
    <submittedName>
        <fullName evidence="2">DUF4302 domain-containing protein</fullName>
    </submittedName>
</protein>
<reference evidence="2" key="1">
    <citation type="submission" date="2021-01" db="EMBL/GenBank/DDBJ databases">
        <authorList>
            <person name="Zhong Y.L."/>
        </authorList>
    </citation>
    <scope>NUCLEOTIDE SEQUENCE</scope>
    <source>
        <strain evidence="2">KCTC 23302</strain>
    </source>
</reference>
<comment type="caution">
    <text evidence="2">The sequence shown here is derived from an EMBL/GenBank/DDBJ whole genome shotgun (WGS) entry which is preliminary data.</text>
</comment>
<sequence>MLKNIKIYTLFLLAISIISCSSDNEVDRLFDEDGETRTTELLSNYKKTLVDSEFGWKLLYQPNNSVGFYNIFLDFNEDDTVEIVSDYALGGQDLETTYRVGKSQLPELVFENYSTFHNLFEINNFVLQAEFQFVFESVTADRIEFRSKTDNGDDITKIVFEKATAGERERVIGTRTSYDEIAIGNGTTSFLRNIIVTDPSADPMAEPLFQGTFSFSEFERVGIITTFDQETGNIASTSYPVLANDNGFDLVNPLTVNNVDIISFIFDEATNTFTSEDGGLNTVIGYDLAPVATALVPSLFSDDVDTFDTRFARYLYFDNTSQFYLQQTSPDFLNLLKSVGATGLDIRMNLFGPGVHGIIFRGVDGPGGPLTAAFNFTVTPGERLTLGYLGATDPIDDVISVILLLIDGSGWYIQETNESPFASNPSFSVTSVSFPNFRFSIYGI</sequence>
<evidence type="ECO:0000313" key="3">
    <source>
        <dbReference type="Proteomes" id="UP000651057"/>
    </source>
</evidence>
<gene>
    <name evidence="2" type="ORF">JJQ60_13070</name>
</gene>
<organism evidence="2 3">
    <name type="scientific">Aquimarina mytili</name>
    <dbReference type="NCBI Taxonomy" id="874423"/>
    <lineage>
        <taxon>Bacteria</taxon>
        <taxon>Pseudomonadati</taxon>
        <taxon>Bacteroidota</taxon>
        <taxon>Flavobacteriia</taxon>
        <taxon>Flavobacteriales</taxon>
        <taxon>Flavobacteriaceae</taxon>
        <taxon>Aquimarina</taxon>
    </lineage>
</organism>
<name>A0A936ZTL0_9FLAO</name>
<proteinExistence type="predicted"/>
<dbReference type="InterPro" id="IPR025396">
    <property type="entry name" value="DUF4302"/>
</dbReference>
<dbReference type="PROSITE" id="PS51257">
    <property type="entry name" value="PROKAR_LIPOPROTEIN"/>
    <property type="match status" value="1"/>
</dbReference>
<evidence type="ECO:0000313" key="2">
    <source>
        <dbReference type="EMBL" id="MBL0684453.1"/>
    </source>
</evidence>
<accession>A0A936ZTL0</accession>
<feature type="signal peptide" evidence="1">
    <location>
        <begin position="1"/>
        <end position="21"/>
    </location>
</feature>
<keyword evidence="3" id="KW-1185">Reference proteome</keyword>
<keyword evidence="1" id="KW-0732">Signal</keyword>
<dbReference type="RefSeq" id="WP_201920652.1">
    <property type="nucleotide sequence ID" value="NZ_BAABAX010000003.1"/>
</dbReference>
<dbReference type="Proteomes" id="UP000651057">
    <property type="component" value="Unassembled WGS sequence"/>
</dbReference>
<evidence type="ECO:0000256" key="1">
    <source>
        <dbReference type="SAM" id="SignalP"/>
    </source>
</evidence>
<dbReference type="EMBL" id="JAERQJ010000004">
    <property type="protein sequence ID" value="MBL0684453.1"/>
    <property type="molecule type" value="Genomic_DNA"/>
</dbReference>
<feature type="chain" id="PRO_5037784954" evidence="1">
    <location>
        <begin position="22"/>
        <end position="444"/>
    </location>
</feature>
<dbReference type="AlphaFoldDB" id="A0A936ZTL0"/>
<dbReference type="Pfam" id="PF14135">
    <property type="entry name" value="DUF4302"/>
    <property type="match status" value="1"/>
</dbReference>